<dbReference type="Proteomes" id="UP001185092">
    <property type="component" value="Unassembled WGS sequence"/>
</dbReference>
<keyword evidence="3" id="KW-0808">Transferase</keyword>
<dbReference type="GO" id="GO:0016020">
    <property type="term" value="C:membrane"/>
    <property type="evidence" value="ECO:0007669"/>
    <property type="project" value="InterPro"/>
</dbReference>
<evidence type="ECO:0000256" key="1">
    <source>
        <dbReference type="SAM" id="Phobius"/>
    </source>
</evidence>
<gene>
    <name evidence="3" type="ORF">HNQ88_002723</name>
</gene>
<dbReference type="PANTHER" id="PTHR34220:SF7">
    <property type="entry name" value="SENSOR HISTIDINE KINASE YPDA"/>
    <property type="match status" value="1"/>
</dbReference>
<feature type="transmembrane region" description="Helical" evidence="1">
    <location>
        <begin position="137"/>
        <end position="161"/>
    </location>
</feature>
<organism evidence="3 4">
    <name type="scientific">Aureibacter tunicatorum</name>
    <dbReference type="NCBI Taxonomy" id="866807"/>
    <lineage>
        <taxon>Bacteria</taxon>
        <taxon>Pseudomonadati</taxon>
        <taxon>Bacteroidota</taxon>
        <taxon>Cytophagia</taxon>
        <taxon>Cytophagales</taxon>
        <taxon>Persicobacteraceae</taxon>
        <taxon>Aureibacter</taxon>
    </lineage>
</organism>
<proteinExistence type="predicted"/>
<protein>
    <submittedName>
        <fullName evidence="3">Sensor histidine kinase YesM</fullName>
    </submittedName>
</protein>
<dbReference type="InterPro" id="IPR050640">
    <property type="entry name" value="Bact_2-comp_sensor_kinase"/>
</dbReference>
<dbReference type="GO" id="GO:0000155">
    <property type="term" value="F:phosphorelay sensor kinase activity"/>
    <property type="evidence" value="ECO:0007669"/>
    <property type="project" value="InterPro"/>
</dbReference>
<dbReference type="RefSeq" id="WP_309939418.1">
    <property type="nucleotide sequence ID" value="NZ_AP025305.1"/>
</dbReference>
<name>A0AAE3XNC3_9BACT</name>
<dbReference type="InterPro" id="IPR036890">
    <property type="entry name" value="HATPase_C_sf"/>
</dbReference>
<comment type="caution">
    <text evidence="3">The sequence shown here is derived from an EMBL/GenBank/DDBJ whole genome shotgun (WGS) entry which is preliminary data.</text>
</comment>
<accession>A0AAE3XNC3</accession>
<feature type="transmembrane region" description="Helical" evidence="1">
    <location>
        <begin position="31"/>
        <end position="52"/>
    </location>
</feature>
<reference evidence="3" key="1">
    <citation type="submission" date="2023-07" db="EMBL/GenBank/DDBJ databases">
        <title>Genomic Encyclopedia of Type Strains, Phase IV (KMG-IV): sequencing the most valuable type-strain genomes for metagenomic binning, comparative biology and taxonomic classification.</title>
        <authorList>
            <person name="Goeker M."/>
        </authorList>
    </citation>
    <scope>NUCLEOTIDE SEQUENCE</scope>
    <source>
        <strain evidence="3">DSM 26174</strain>
    </source>
</reference>
<keyword evidence="4" id="KW-1185">Reference proteome</keyword>
<feature type="transmembrane region" description="Helical" evidence="1">
    <location>
        <begin position="97"/>
        <end position="117"/>
    </location>
</feature>
<dbReference type="AlphaFoldDB" id="A0AAE3XNC3"/>
<dbReference type="EMBL" id="JAVDQD010000003">
    <property type="protein sequence ID" value="MDR6239675.1"/>
    <property type="molecule type" value="Genomic_DNA"/>
</dbReference>
<dbReference type="Gene3D" id="3.30.565.10">
    <property type="entry name" value="Histidine kinase-like ATPase, C-terminal domain"/>
    <property type="match status" value="1"/>
</dbReference>
<evidence type="ECO:0000313" key="3">
    <source>
        <dbReference type="EMBL" id="MDR6239675.1"/>
    </source>
</evidence>
<dbReference type="PANTHER" id="PTHR34220">
    <property type="entry name" value="SENSOR HISTIDINE KINASE YPDA"/>
    <property type="match status" value="1"/>
</dbReference>
<keyword evidence="1" id="KW-0472">Membrane</keyword>
<feature type="transmembrane region" description="Helical" evidence="1">
    <location>
        <begin position="64"/>
        <end position="85"/>
    </location>
</feature>
<dbReference type="InterPro" id="IPR010559">
    <property type="entry name" value="Sig_transdc_His_kin_internal"/>
</dbReference>
<keyword evidence="1" id="KW-1133">Transmembrane helix</keyword>
<evidence type="ECO:0000313" key="4">
    <source>
        <dbReference type="Proteomes" id="UP001185092"/>
    </source>
</evidence>
<keyword evidence="3" id="KW-0418">Kinase</keyword>
<keyword evidence="1" id="KW-0812">Transmembrane</keyword>
<evidence type="ECO:0000259" key="2">
    <source>
        <dbReference type="Pfam" id="PF06580"/>
    </source>
</evidence>
<dbReference type="SUPFAM" id="SSF55874">
    <property type="entry name" value="ATPase domain of HSP90 chaperone/DNA topoisomerase II/histidine kinase"/>
    <property type="match status" value="1"/>
</dbReference>
<feature type="domain" description="Signal transduction histidine kinase internal region" evidence="2">
    <location>
        <begin position="185"/>
        <end position="261"/>
    </location>
</feature>
<sequence length="373" mass="43426">MALEQLKNLSNDNSKSGGTISFVRHVFQNRFLQHVAFWLWVYFFGLVVSTSLQEREVPFDLQLIRNMSNLILSIPLTYFNLYWLIPRYLDKKKYLMYALLAILSLLVTASLTYYIIIQTHESYFFNFFYRNIYVKGYAKGTLLLTYRYLSICLLTTLLHFIRRTIKIQEKALEYEEVQKEKYQVELSALKAQINPHFLFNALNSVYCLSLEESKRTPEIILKISNLISYVLYSCEDERVVIQKEVDFLSDYITIETIRVDESTSVSFDHTGDLKGHKIAPLLLLPIVENAFKHGSANEKGEAFVNINLHVDEDSFHLKVENSYEQQDTGENPNSGGIGLVNVRRRLELIYPEKHNLQIVSDGNIFKLELTIEL</sequence>
<dbReference type="Pfam" id="PF06580">
    <property type="entry name" value="His_kinase"/>
    <property type="match status" value="1"/>
</dbReference>